<evidence type="ECO:0000313" key="1">
    <source>
        <dbReference type="EMBL" id="KAA6312102.1"/>
    </source>
</evidence>
<organism evidence="1 2">
    <name type="scientific">Streblomastix strix</name>
    <dbReference type="NCBI Taxonomy" id="222440"/>
    <lineage>
        <taxon>Eukaryota</taxon>
        <taxon>Metamonada</taxon>
        <taxon>Preaxostyla</taxon>
        <taxon>Oxymonadida</taxon>
        <taxon>Streblomastigidae</taxon>
        <taxon>Streblomastix</taxon>
    </lineage>
</organism>
<sequence>QLKLAAAKAETGISKKIPQCLLPLTIDSNDDTLTEFLVHSSDNEFAAITAYSLAQIDVSHSFVLSLQIAIYQNGPQAVEQPIHSLITSSGLIGNQLALAPTYIVRVQSAYGSSNPLKFTLALAVSASAGSSVAAKLSYNANLPAGIVIYQLTQHDYAIEQVVLPLAPNGALVYLYPSLVSQDT</sequence>
<feature type="non-terminal residue" evidence="1">
    <location>
        <position position="183"/>
    </location>
</feature>
<gene>
    <name evidence="1" type="ORF">EZS28_055985</name>
</gene>
<reference evidence="1 2" key="1">
    <citation type="submission" date="2019-03" db="EMBL/GenBank/DDBJ databases">
        <title>Single cell metagenomics reveals metabolic interactions within the superorganism composed of flagellate Streblomastix strix and complex community of Bacteroidetes bacteria on its surface.</title>
        <authorList>
            <person name="Treitli S.C."/>
            <person name="Kolisko M."/>
            <person name="Husnik F."/>
            <person name="Keeling P."/>
            <person name="Hampl V."/>
        </authorList>
    </citation>
    <scope>NUCLEOTIDE SEQUENCE [LARGE SCALE GENOMIC DNA]</scope>
    <source>
        <strain evidence="1">ST1C</strain>
    </source>
</reference>
<proteinExistence type="predicted"/>
<dbReference type="EMBL" id="SNRW01048946">
    <property type="protein sequence ID" value="KAA6312102.1"/>
    <property type="molecule type" value="Genomic_DNA"/>
</dbReference>
<dbReference type="AlphaFoldDB" id="A0A5J4PSD5"/>
<protein>
    <submittedName>
        <fullName evidence="1">Uncharacterized protein</fullName>
    </submittedName>
</protein>
<evidence type="ECO:0000313" key="2">
    <source>
        <dbReference type="Proteomes" id="UP000324800"/>
    </source>
</evidence>
<comment type="caution">
    <text evidence="1">The sequence shown here is derived from an EMBL/GenBank/DDBJ whole genome shotgun (WGS) entry which is preliminary data.</text>
</comment>
<dbReference type="Proteomes" id="UP000324800">
    <property type="component" value="Unassembled WGS sequence"/>
</dbReference>
<feature type="non-terminal residue" evidence="1">
    <location>
        <position position="1"/>
    </location>
</feature>
<name>A0A5J4PSD5_9EUKA</name>
<accession>A0A5J4PSD5</accession>